<accession>A0A1S8X4S0</accession>
<dbReference type="EMBL" id="KV892049">
    <property type="protein sequence ID" value="OON21641.1"/>
    <property type="molecule type" value="Genomic_DNA"/>
</dbReference>
<keyword evidence="2" id="KW-1185">Reference proteome</keyword>
<organism evidence="1 2">
    <name type="scientific">Opisthorchis viverrini</name>
    <name type="common">Southeast Asian liver fluke</name>
    <dbReference type="NCBI Taxonomy" id="6198"/>
    <lineage>
        <taxon>Eukaryota</taxon>
        <taxon>Metazoa</taxon>
        <taxon>Spiralia</taxon>
        <taxon>Lophotrochozoa</taxon>
        <taxon>Platyhelminthes</taxon>
        <taxon>Trematoda</taxon>
        <taxon>Digenea</taxon>
        <taxon>Opisthorchiida</taxon>
        <taxon>Opisthorchiata</taxon>
        <taxon>Opisthorchiidae</taxon>
        <taxon>Opisthorchis</taxon>
    </lineage>
</organism>
<proteinExistence type="predicted"/>
<protein>
    <submittedName>
        <fullName evidence="1">Uncharacterized protein</fullName>
    </submittedName>
</protein>
<dbReference type="Proteomes" id="UP000243686">
    <property type="component" value="Unassembled WGS sequence"/>
</dbReference>
<gene>
    <name evidence="1" type="ORF">X801_02463</name>
</gene>
<evidence type="ECO:0000313" key="2">
    <source>
        <dbReference type="Proteomes" id="UP000243686"/>
    </source>
</evidence>
<dbReference type="AlphaFoldDB" id="A0A1S8X4S0"/>
<name>A0A1S8X4S0_OPIVI</name>
<sequence length="33" mass="3799">MCLCLSEQNRPNSITRSSIMVFKRCELLVDHCA</sequence>
<evidence type="ECO:0000313" key="1">
    <source>
        <dbReference type="EMBL" id="OON21641.1"/>
    </source>
</evidence>
<reference evidence="1 2" key="1">
    <citation type="submission" date="2015-03" db="EMBL/GenBank/DDBJ databases">
        <title>Draft genome of the nematode, Opisthorchis viverrini.</title>
        <authorList>
            <person name="Mitreva M."/>
        </authorList>
    </citation>
    <scope>NUCLEOTIDE SEQUENCE [LARGE SCALE GENOMIC DNA]</scope>
    <source>
        <strain evidence="1">Khon Kaen</strain>
    </source>
</reference>